<keyword evidence="1" id="KW-0472">Membrane</keyword>
<reference evidence="2 4" key="1">
    <citation type="submission" date="2021-11" db="EMBL/GenBank/DDBJ databases">
        <authorList>
            <person name="Islam A."/>
            <person name="Islam S."/>
            <person name="Flora M.S."/>
            <person name="Rahman M."/>
            <person name="Ziaur R.M."/>
            <person name="Epstein J.H."/>
            <person name="Hassan M."/>
            <person name="Klassen M."/>
            <person name="Woodard K."/>
            <person name="Webb A."/>
            <person name="Webby R.J."/>
            <person name="El Zowalaty M.E."/>
        </authorList>
    </citation>
    <scope>NUCLEOTIDE SEQUENCE</scope>
    <source>
        <strain evidence="3">Pbs1</strain>
        <strain evidence="2">Pbs3</strain>
    </source>
</reference>
<comment type="caution">
    <text evidence="2">The sequence shown here is derived from an EMBL/GenBank/DDBJ whole genome shotgun (WGS) entry which is preliminary data.</text>
</comment>
<gene>
    <name evidence="3" type="ORF">PBS001_LOCUS2326</name>
    <name evidence="2" type="ORF">PBS003_LOCUS1170</name>
</gene>
<keyword evidence="4" id="KW-1185">Reference proteome</keyword>
<accession>A0AAU9KQ72</accession>
<evidence type="ECO:0000313" key="3">
    <source>
        <dbReference type="EMBL" id="CAH0515624.1"/>
    </source>
</evidence>
<dbReference type="EMBL" id="CAKLCB010000125">
    <property type="protein sequence ID" value="CAH0515624.1"/>
    <property type="molecule type" value="Genomic_DNA"/>
</dbReference>
<dbReference type="Proteomes" id="UP001160483">
    <property type="component" value="Unassembled WGS sequence"/>
</dbReference>
<proteinExistence type="predicted"/>
<organism evidence="2 5">
    <name type="scientific">Peronospora belbahrii</name>
    <dbReference type="NCBI Taxonomy" id="622444"/>
    <lineage>
        <taxon>Eukaryota</taxon>
        <taxon>Sar</taxon>
        <taxon>Stramenopiles</taxon>
        <taxon>Oomycota</taxon>
        <taxon>Peronosporomycetes</taxon>
        <taxon>Peronosporales</taxon>
        <taxon>Peronosporaceae</taxon>
        <taxon>Peronospora</taxon>
    </lineage>
</organism>
<feature type="transmembrane region" description="Helical" evidence="1">
    <location>
        <begin position="137"/>
        <end position="157"/>
    </location>
</feature>
<keyword evidence="1" id="KW-0812">Transmembrane</keyword>
<dbReference type="AlphaFoldDB" id="A0AAU9KQ72"/>
<dbReference type="EMBL" id="CAKKTJ010000104">
    <property type="protein sequence ID" value="CAH0474312.1"/>
    <property type="molecule type" value="Genomic_DNA"/>
</dbReference>
<dbReference type="Proteomes" id="UP001158986">
    <property type="component" value="Unassembled WGS sequence"/>
</dbReference>
<evidence type="ECO:0000313" key="4">
    <source>
        <dbReference type="Proteomes" id="UP001158986"/>
    </source>
</evidence>
<evidence type="ECO:0000313" key="2">
    <source>
        <dbReference type="EMBL" id="CAH0474312.1"/>
    </source>
</evidence>
<keyword evidence="1" id="KW-1133">Transmembrane helix</keyword>
<evidence type="ECO:0000256" key="1">
    <source>
        <dbReference type="SAM" id="Phobius"/>
    </source>
</evidence>
<name>A0AAU9KQ72_9STRA</name>
<evidence type="ECO:0000313" key="5">
    <source>
        <dbReference type="Proteomes" id="UP001160483"/>
    </source>
</evidence>
<sequence length="216" mass="24526">MSEPTPRRTTSELDIRSLRRIGDALLLAQNRARRATDRANHTEHVLRLVLAQVDFSRIHVAHSLRRQSALFNDIFASKGAAMSMTSSSLIFSFCLENMAKDVVTNLNTAMTRHKRYVDGLTLPTLHFSLWNYKDRGFFGPMYFVAGLLAGVVVGIVLTKQWQLQYIHTHKETPSLFGKLTKWCSRYSSVAGTPWHLTSMPVDEYGFLTYPATFEVV</sequence>
<protein>
    <submittedName>
        <fullName evidence="2">Uncharacterized protein</fullName>
    </submittedName>
</protein>